<sequence>MEITKLQEDIAVEEAWKDPAKRKQIQDEQYLASRVSHTGQVGRDKYSWMITGRKQLASSIPYFQTDPEKYHHQTNKEMYKCQHQSDVNMGKCNRSTCKHPCCVRGVTRDRCLAWISEKEENLKRADPSYQSTNGVLKGLSAATLNTLPKATIDLLGKAPPKKEQKTTGKKTGKKAAKSPPPATEKAPRKKSQKKSRPNVEATSSTTPIPFSLPTPPESTKSDDGTQPDDYESDSEEEKPHQFSFAKFEIVEPDSAGGYRPYKPVSKYKRTCDDTIDPKAKRQRKEPISLMRYCEEELASEAEELRADTREDSAVVLEETIDADAMFAQLEADNREQDLEEEEEEEENSDGEGWDEDAIAAMFADGGGE</sequence>
<feature type="compositionally biased region" description="Acidic residues" evidence="1">
    <location>
        <begin position="225"/>
        <end position="236"/>
    </location>
</feature>
<proteinExistence type="predicted"/>
<evidence type="ECO:0000313" key="2">
    <source>
        <dbReference type="EMBL" id="CAI6336192.1"/>
    </source>
</evidence>
<feature type="region of interest" description="Disordered" evidence="1">
    <location>
        <begin position="331"/>
        <end position="368"/>
    </location>
</feature>
<feature type="region of interest" description="Disordered" evidence="1">
    <location>
        <begin position="153"/>
        <end position="269"/>
    </location>
</feature>
<organism evidence="2 3">
    <name type="scientific">Periconia digitata</name>
    <dbReference type="NCBI Taxonomy" id="1303443"/>
    <lineage>
        <taxon>Eukaryota</taxon>
        <taxon>Fungi</taxon>
        <taxon>Dikarya</taxon>
        <taxon>Ascomycota</taxon>
        <taxon>Pezizomycotina</taxon>
        <taxon>Dothideomycetes</taxon>
        <taxon>Pleosporomycetidae</taxon>
        <taxon>Pleosporales</taxon>
        <taxon>Massarineae</taxon>
        <taxon>Periconiaceae</taxon>
        <taxon>Periconia</taxon>
    </lineage>
</organism>
<evidence type="ECO:0000256" key="1">
    <source>
        <dbReference type="SAM" id="MobiDB-lite"/>
    </source>
</evidence>
<dbReference type="Proteomes" id="UP001152607">
    <property type="component" value="Unassembled WGS sequence"/>
</dbReference>
<feature type="compositionally biased region" description="Acidic residues" evidence="1">
    <location>
        <begin position="337"/>
        <end position="357"/>
    </location>
</feature>
<dbReference type="EMBL" id="CAOQHR010000006">
    <property type="protein sequence ID" value="CAI6336192.1"/>
    <property type="molecule type" value="Genomic_DNA"/>
</dbReference>
<feature type="compositionally biased region" description="Basic residues" evidence="1">
    <location>
        <begin position="187"/>
        <end position="196"/>
    </location>
</feature>
<accession>A0A9W4UJJ9</accession>
<dbReference type="AlphaFoldDB" id="A0A9W4UJJ9"/>
<gene>
    <name evidence="2" type="ORF">PDIGIT_LOCUS9284</name>
</gene>
<name>A0A9W4UJJ9_9PLEO</name>
<feature type="compositionally biased region" description="Basic residues" evidence="1">
    <location>
        <begin position="167"/>
        <end position="176"/>
    </location>
</feature>
<reference evidence="2" key="1">
    <citation type="submission" date="2023-01" db="EMBL/GenBank/DDBJ databases">
        <authorList>
            <person name="Van Ghelder C."/>
            <person name="Rancurel C."/>
        </authorList>
    </citation>
    <scope>NUCLEOTIDE SEQUENCE</scope>
    <source>
        <strain evidence="2">CNCM I-4278</strain>
    </source>
</reference>
<keyword evidence="3" id="KW-1185">Reference proteome</keyword>
<protein>
    <submittedName>
        <fullName evidence="2">Uncharacterized protein</fullName>
    </submittedName>
</protein>
<evidence type="ECO:0000313" key="3">
    <source>
        <dbReference type="Proteomes" id="UP001152607"/>
    </source>
</evidence>
<comment type="caution">
    <text evidence="2">The sequence shown here is derived from an EMBL/GenBank/DDBJ whole genome shotgun (WGS) entry which is preliminary data.</text>
</comment>